<feature type="compositionally biased region" description="Low complexity" evidence="1">
    <location>
        <begin position="251"/>
        <end position="261"/>
    </location>
</feature>
<dbReference type="InterPro" id="IPR009057">
    <property type="entry name" value="Homeodomain-like_sf"/>
</dbReference>
<feature type="region of interest" description="Disordered" evidence="1">
    <location>
        <begin position="1"/>
        <end position="100"/>
    </location>
</feature>
<feature type="region of interest" description="Disordered" evidence="1">
    <location>
        <begin position="1187"/>
        <end position="1209"/>
    </location>
</feature>
<feature type="compositionally biased region" description="Low complexity" evidence="1">
    <location>
        <begin position="204"/>
        <end position="217"/>
    </location>
</feature>
<evidence type="ECO:0000313" key="4">
    <source>
        <dbReference type="Proteomes" id="UP000182259"/>
    </source>
</evidence>
<feature type="compositionally biased region" description="Basic residues" evidence="1">
    <location>
        <begin position="761"/>
        <end position="772"/>
    </location>
</feature>
<dbReference type="AlphaFoldDB" id="A0A1L0DEH6"/>
<dbReference type="InterPro" id="IPR017884">
    <property type="entry name" value="SANT_dom"/>
</dbReference>
<protein>
    <submittedName>
        <fullName evidence="3">CIC11C00000001897</fullName>
    </submittedName>
</protein>
<feature type="compositionally biased region" description="Basic and acidic residues" evidence="1">
    <location>
        <begin position="335"/>
        <end position="344"/>
    </location>
</feature>
<feature type="region of interest" description="Disordered" evidence="1">
    <location>
        <begin position="1107"/>
        <end position="1156"/>
    </location>
</feature>
<feature type="compositionally biased region" description="Polar residues" evidence="1">
    <location>
        <begin position="126"/>
        <end position="137"/>
    </location>
</feature>
<feature type="compositionally biased region" description="Low complexity" evidence="1">
    <location>
        <begin position="78"/>
        <end position="93"/>
    </location>
</feature>
<feature type="region of interest" description="Disordered" evidence="1">
    <location>
        <begin position="761"/>
        <end position="866"/>
    </location>
</feature>
<dbReference type="GO" id="GO:0006357">
    <property type="term" value="P:regulation of transcription by RNA polymerase II"/>
    <property type="evidence" value="ECO:0007669"/>
    <property type="project" value="TreeGrafter"/>
</dbReference>
<name>A0A1L0DEH6_9ASCO</name>
<reference evidence="3 4" key="1">
    <citation type="submission" date="2016-10" db="EMBL/GenBank/DDBJ databases">
        <authorList>
            <person name="de Groot N.N."/>
        </authorList>
    </citation>
    <scope>NUCLEOTIDE SEQUENCE [LARGE SCALE GENOMIC DNA]</scope>
    <source>
        <strain evidence="3 4">PYCC 4715</strain>
    </source>
</reference>
<dbReference type="SUPFAM" id="SSF46689">
    <property type="entry name" value="Homeodomain-like"/>
    <property type="match status" value="2"/>
</dbReference>
<dbReference type="GO" id="GO:0034967">
    <property type="term" value="C:Set3 complex"/>
    <property type="evidence" value="ECO:0007669"/>
    <property type="project" value="TreeGrafter"/>
</dbReference>
<dbReference type="Gene3D" id="1.10.10.60">
    <property type="entry name" value="Homeodomain-like"/>
    <property type="match status" value="1"/>
</dbReference>
<dbReference type="EMBL" id="LT635767">
    <property type="protein sequence ID" value="SGZ54956.1"/>
    <property type="molecule type" value="Genomic_DNA"/>
</dbReference>
<evidence type="ECO:0000313" key="3">
    <source>
        <dbReference type="EMBL" id="SGZ54956.1"/>
    </source>
</evidence>
<dbReference type="CDD" id="cd00167">
    <property type="entry name" value="SANT"/>
    <property type="match status" value="1"/>
</dbReference>
<dbReference type="PANTHER" id="PTHR13992:SF39">
    <property type="entry name" value="SMRTER, ISOFORM G"/>
    <property type="match status" value="1"/>
</dbReference>
<feature type="domain" description="SANT" evidence="2">
    <location>
        <begin position="697"/>
        <end position="749"/>
    </location>
</feature>
<feature type="region of interest" description="Disordered" evidence="1">
    <location>
        <begin position="118"/>
        <end position="419"/>
    </location>
</feature>
<feature type="compositionally biased region" description="Polar residues" evidence="1">
    <location>
        <begin position="182"/>
        <end position="203"/>
    </location>
</feature>
<dbReference type="Pfam" id="PF00249">
    <property type="entry name" value="Myb_DNA-binding"/>
    <property type="match status" value="1"/>
</dbReference>
<dbReference type="SMART" id="SM00717">
    <property type="entry name" value="SANT"/>
    <property type="match status" value="2"/>
</dbReference>
<feature type="compositionally biased region" description="Basic and acidic residues" evidence="1">
    <location>
        <begin position="1137"/>
        <end position="1148"/>
    </location>
</feature>
<evidence type="ECO:0000259" key="2">
    <source>
        <dbReference type="PROSITE" id="PS51293"/>
    </source>
</evidence>
<feature type="compositionally biased region" description="Acidic residues" evidence="1">
    <location>
        <begin position="370"/>
        <end position="419"/>
    </location>
</feature>
<organism evidence="3 4">
    <name type="scientific">Sungouiella intermedia</name>
    <dbReference type="NCBI Taxonomy" id="45354"/>
    <lineage>
        <taxon>Eukaryota</taxon>
        <taxon>Fungi</taxon>
        <taxon>Dikarya</taxon>
        <taxon>Ascomycota</taxon>
        <taxon>Saccharomycotina</taxon>
        <taxon>Pichiomycetes</taxon>
        <taxon>Metschnikowiaceae</taxon>
        <taxon>Sungouiella</taxon>
    </lineage>
</organism>
<evidence type="ECO:0000256" key="1">
    <source>
        <dbReference type="SAM" id="MobiDB-lite"/>
    </source>
</evidence>
<feature type="compositionally biased region" description="Polar residues" evidence="1">
    <location>
        <begin position="777"/>
        <end position="797"/>
    </location>
</feature>
<dbReference type="Proteomes" id="UP000182259">
    <property type="component" value="Chromosome IV"/>
</dbReference>
<accession>A0A1L0DEH6</accession>
<dbReference type="PANTHER" id="PTHR13992">
    <property type="entry name" value="NUCLEAR RECEPTOR CO-REPRESSOR RELATED NCOR"/>
    <property type="match status" value="1"/>
</dbReference>
<feature type="compositionally biased region" description="Polar residues" evidence="1">
    <location>
        <begin position="229"/>
        <end position="243"/>
    </location>
</feature>
<feature type="compositionally biased region" description="Basic and acidic residues" evidence="1">
    <location>
        <begin position="218"/>
        <end position="227"/>
    </location>
</feature>
<dbReference type="InterPro" id="IPR001005">
    <property type="entry name" value="SANT/Myb"/>
</dbReference>
<gene>
    <name evidence="3" type="ORF">SAMEA4029009_CIC11G00000001897</name>
</gene>
<dbReference type="PROSITE" id="PS51293">
    <property type="entry name" value="SANT"/>
    <property type="match status" value="1"/>
</dbReference>
<dbReference type="InterPro" id="IPR051571">
    <property type="entry name" value="N-CoR_corepressor"/>
</dbReference>
<dbReference type="Gene3D" id="1.20.58.1880">
    <property type="match status" value="1"/>
</dbReference>
<feature type="compositionally biased region" description="Low complexity" evidence="1">
    <location>
        <begin position="36"/>
        <end position="53"/>
    </location>
</feature>
<dbReference type="FunFam" id="1.10.10.60:FF:000431">
    <property type="entry name" value="Set3C deacetylase complex subunit"/>
    <property type="match status" value="1"/>
</dbReference>
<feature type="compositionally biased region" description="Basic and acidic residues" evidence="1">
    <location>
        <begin position="299"/>
        <end position="325"/>
    </location>
</feature>
<proteinExistence type="predicted"/>
<sequence length="1209" mass="136360">MSSGSRGPPLDRYGSDNDYKRRKNFYASSTRRDFKSASGLASSPAGPGLSLLSQSKPPARAEKPGAGEYSNRPRFRDSVSTGSAPSSGSRSNSYLKDSRYGYGNKLYSSYQSGYYHERNAERGGERNSTGAYGSFNGTKRDSDFQGYASNARDSTSRDLVNGAPRENGLFSRDTWRGERSKPSSSGTSKPFFSGRFNPNNIPVNSRSGLNGLVSSVSGDHKKERYDSYNDGSYGSRWKNSYSQRSEKGSRSSRPPQSGSRQHSAKERIRSSGLTNSLGTPKRGESYYPSKKYSGLSNRYTDRYSGKDYEYSTERNEQYSDSRTDRSMSPSTEGYRYPEDIRGDQDDSLDVSMDNYDEEVDEDRHRHEHDDDGNDDMDDEVDDDELEDDDEDDDDDEEGHEDEKVDEYDEEGNEDEEEVDVYDRNILNAENDKLHSAEPVKPHLIRAHDTQPSDAVTNVATSVPIDLNGPVDYPEGCNFPLGEIETQFLEIKKEFKEASSKGEEDSFMRFSLSKPVADLSVYPFYKRNLVHFSNSFPQYLSTVRGNKEALKKKRLSLWVEYETLRKENDTKRGFLEEQLKVLHPPDDDMRRELESIDIRVKTTEPTNEVSYAHADSPPQSGRRGRRHGDLVTTEAEFQEILKSLENEQNEDPMKRAERVAATIPDLILDPVLRNGFKYMDSNNIVHDKQAWTTRVKTDFMDNFTEREHEMFCEAFCRFPKRFGQISRFMGGIRHAEECVVHYYMTKKAVNYKFLVSQFKKKNTKKATRRKSKPKAAVQETSTDTAPSSTVENSQSLQSPPFKEAEEPQNSHVDIENKKKRRTEQGVEENDDVVKTESMESQPRKKSKSKGEEESVPFPVQPTERNPVAEMTPMTGMSAVDFIPQPEIMNPTTSVHPDVSNADQQSELVIVQGHPEEKKKHISSYWSITEVNEFPQLLKVYGSRWSCIAEKLATKTATMVRNYYQRNGNKHGWEDIVQSADHRLAQDSNTEDSKFSNVDTTIVVKPQKTSHIDIPKTEIHVYDAVDEQGRRQEVNQPPALHALPLAQIQQPAVPMGTFQHSAPFYPTRLPGLSNNSSEIKRLNVNELLSNTPNKPEPPVNHGAIRSPILAPIAPAPPPAPVHISEAPRQDVPRQEIPTEEPRKEAPRETAKSSIMNLLNSEVSAEAPVHLLPPSKPSNLAALLNAQTAPPILLPPTQGNERRGSIKSLLAD</sequence>